<dbReference type="AlphaFoldDB" id="A0A067PG62"/>
<dbReference type="Proteomes" id="UP000027265">
    <property type="component" value="Unassembled WGS sequence"/>
</dbReference>
<accession>A0A067PG62</accession>
<dbReference type="HOGENOM" id="CLU_1343447_0_0_1"/>
<evidence type="ECO:0000313" key="1">
    <source>
        <dbReference type="EMBL" id="KDQ53903.1"/>
    </source>
</evidence>
<proteinExistence type="predicted"/>
<reference evidence="2" key="1">
    <citation type="journal article" date="2014" name="Proc. Natl. Acad. Sci. U.S.A.">
        <title>Extensive sampling of basidiomycete genomes demonstrates inadequacy of the white-rot/brown-rot paradigm for wood decay fungi.</title>
        <authorList>
            <person name="Riley R."/>
            <person name="Salamov A.A."/>
            <person name="Brown D.W."/>
            <person name="Nagy L.G."/>
            <person name="Floudas D."/>
            <person name="Held B.W."/>
            <person name="Levasseur A."/>
            <person name="Lombard V."/>
            <person name="Morin E."/>
            <person name="Otillar R."/>
            <person name="Lindquist E.A."/>
            <person name="Sun H."/>
            <person name="LaButti K.M."/>
            <person name="Schmutz J."/>
            <person name="Jabbour D."/>
            <person name="Luo H."/>
            <person name="Baker S.E."/>
            <person name="Pisabarro A.G."/>
            <person name="Walton J.D."/>
            <person name="Blanchette R.A."/>
            <person name="Henrissat B."/>
            <person name="Martin F."/>
            <person name="Cullen D."/>
            <person name="Hibbett D.S."/>
            <person name="Grigoriev I.V."/>
        </authorList>
    </citation>
    <scope>NUCLEOTIDE SEQUENCE [LARGE SCALE GENOMIC DNA]</scope>
    <source>
        <strain evidence="2">MUCL 33604</strain>
    </source>
</reference>
<sequence>MIPSEKWHVTATSPTCLLISLDETPHALVRPFNKFPKPHPPGSSSQNIYHVHRVHSPAAYPRPTALVPGNPLPLPIPRVAYQLRTLVPRTTQQRSKTLGGKKRVIHWTVLASNSTSEKRGIWRSMMMLSLRGSITRRISSSSRNILEPTKLSSLIAPFVAVALERQIIPLRSGNPFLEFTLTKPKRLPQLVSIVTFLGMKHHPS</sequence>
<name>A0A067PG62_9AGAM</name>
<dbReference type="InParanoid" id="A0A067PG62"/>
<evidence type="ECO:0000313" key="2">
    <source>
        <dbReference type="Proteomes" id="UP000027265"/>
    </source>
</evidence>
<protein>
    <submittedName>
        <fullName evidence="1">Uncharacterized protein</fullName>
    </submittedName>
</protein>
<organism evidence="1 2">
    <name type="scientific">Jaapia argillacea MUCL 33604</name>
    <dbReference type="NCBI Taxonomy" id="933084"/>
    <lineage>
        <taxon>Eukaryota</taxon>
        <taxon>Fungi</taxon>
        <taxon>Dikarya</taxon>
        <taxon>Basidiomycota</taxon>
        <taxon>Agaricomycotina</taxon>
        <taxon>Agaricomycetes</taxon>
        <taxon>Agaricomycetidae</taxon>
        <taxon>Jaapiales</taxon>
        <taxon>Jaapiaceae</taxon>
        <taxon>Jaapia</taxon>
    </lineage>
</organism>
<keyword evidence="2" id="KW-1185">Reference proteome</keyword>
<dbReference type="EMBL" id="KL197731">
    <property type="protein sequence ID" value="KDQ53903.1"/>
    <property type="molecule type" value="Genomic_DNA"/>
</dbReference>
<gene>
    <name evidence="1" type="ORF">JAAARDRAFT_416234</name>
</gene>